<feature type="region of interest" description="Disordered" evidence="1">
    <location>
        <begin position="1"/>
        <end position="91"/>
    </location>
</feature>
<comment type="caution">
    <text evidence="2">The sequence shown here is derived from an EMBL/GenBank/DDBJ whole genome shotgun (WGS) entry which is preliminary data.</text>
</comment>
<reference evidence="2 3" key="1">
    <citation type="journal article" date="2021" name="Hortic Res">
        <title>The domestication of Cucurbita argyrosperma as revealed by the genome of its wild relative.</title>
        <authorList>
            <person name="Barrera-Redondo J."/>
            <person name="Sanchez-de la Vega G."/>
            <person name="Aguirre-Liguori J.A."/>
            <person name="Castellanos-Morales G."/>
            <person name="Gutierrez-Guerrero Y.T."/>
            <person name="Aguirre-Dugua X."/>
            <person name="Aguirre-Planter E."/>
            <person name="Tenaillon M.I."/>
            <person name="Lira-Saade R."/>
            <person name="Eguiarte L.E."/>
        </authorList>
    </citation>
    <scope>NUCLEOTIDE SEQUENCE [LARGE SCALE GENOMIC DNA]</scope>
    <source>
        <strain evidence="2">JBR-2021</strain>
    </source>
</reference>
<keyword evidence="3" id="KW-1185">Reference proteome</keyword>
<gene>
    <name evidence="2" type="primary">MTB</name>
    <name evidence="2" type="ORF">SDJN03_28521</name>
</gene>
<evidence type="ECO:0000313" key="3">
    <source>
        <dbReference type="Proteomes" id="UP000685013"/>
    </source>
</evidence>
<organism evidence="2 3">
    <name type="scientific">Cucurbita argyrosperma subsp. sororia</name>
    <dbReference type="NCBI Taxonomy" id="37648"/>
    <lineage>
        <taxon>Eukaryota</taxon>
        <taxon>Viridiplantae</taxon>
        <taxon>Streptophyta</taxon>
        <taxon>Embryophyta</taxon>
        <taxon>Tracheophyta</taxon>
        <taxon>Spermatophyta</taxon>
        <taxon>Magnoliopsida</taxon>
        <taxon>eudicotyledons</taxon>
        <taxon>Gunneridae</taxon>
        <taxon>Pentapetalae</taxon>
        <taxon>rosids</taxon>
        <taxon>fabids</taxon>
        <taxon>Cucurbitales</taxon>
        <taxon>Cucurbitaceae</taxon>
        <taxon>Cucurbiteae</taxon>
        <taxon>Cucurbita</taxon>
    </lineage>
</organism>
<accession>A0AAV6LWU8</accession>
<proteinExistence type="predicted"/>
<name>A0AAV6LWU8_9ROSI</name>
<evidence type="ECO:0000313" key="2">
    <source>
        <dbReference type="EMBL" id="KAG6571793.1"/>
    </source>
</evidence>
<dbReference type="AlphaFoldDB" id="A0AAV6LWU8"/>
<sequence>MATKSRDPSIKLLSKVGRGGRERPAGRESQQGGIPLAMVGSPFGPLGPMHPLTPSMSPGPSPPVSLGSRTVVSSGVAGPSFNNSGPVGQGA</sequence>
<evidence type="ECO:0000256" key="1">
    <source>
        <dbReference type="SAM" id="MobiDB-lite"/>
    </source>
</evidence>
<feature type="compositionally biased region" description="Polar residues" evidence="1">
    <location>
        <begin position="80"/>
        <end position="91"/>
    </location>
</feature>
<protein>
    <submittedName>
        <fullName evidence="2">N6-adenosine-methyltransferase non-catalytic subunit MTB</fullName>
    </submittedName>
</protein>
<dbReference type="Proteomes" id="UP000685013">
    <property type="component" value="Chromosome 19"/>
</dbReference>
<dbReference type="EMBL" id="JAGKQH010000019">
    <property type="protein sequence ID" value="KAG6571793.1"/>
    <property type="molecule type" value="Genomic_DNA"/>
</dbReference>
<feature type="non-terminal residue" evidence="2">
    <location>
        <position position="1"/>
    </location>
</feature>